<dbReference type="InterPro" id="IPR012373">
    <property type="entry name" value="Ferrdict_sens_TM"/>
</dbReference>
<evidence type="ECO:0000313" key="4">
    <source>
        <dbReference type="EMBL" id="MET6996070.1"/>
    </source>
</evidence>
<reference evidence="4 5" key="1">
    <citation type="submission" date="2024-06" db="EMBL/GenBank/DDBJ databases">
        <title>Chitinophaga defluvii sp. nov., isolated from municipal sewage.</title>
        <authorList>
            <person name="Zhang L."/>
        </authorList>
    </citation>
    <scope>NUCLEOTIDE SEQUENCE [LARGE SCALE GENOMIC DNA]</scope>
    <source>
        <strain evidence="4 5">H8</strain>
    </source>
</reference>
<evidence type="ECO:0000259" key="2">
    <source>
        <dbReference type="Pfam" id="PF04773"/>
    </source>
</evidence>
<evidence type="ECO:0000256" key="1">
    <source>
        <dbReference type="SAM" id="Phobius"/>
    </source>
</evidence>
<dbReference type="InterPro" id="IPR032508">
    <property type="entry name" value="FecR_C"/>
</dbReference>
<proteinExistence type="predicted"/>
<accession>A0ABV2T0C7</accession>
<feature type="transmembrane region" description="Helical" evidence="1">
    <location>
        <begin position="101"/>
        <end position="120"/>
    </location>
</feature>
<dbReference type="InterPro" id="IPR006860">
    <property type="entry name" value="FecR"/>
</dbReference>
<keyword evidence="1" id="KW-1133">Transmembrane helix</keyword>
<sequence>MSKEEYTIIDIEQFDQIVLLLQKQLRGEVLTTAEGDKLESWKKSRPENLELYNQVNDPAGLKDLLHQWHSIELTKESNKKRLISQVAGAPVVNKVHFMRRWGWAAAVVLFILGAGVFAFLEKSNKVKDNLVLLQDVAPGGNKATLLLANGSSVVLDSTGNRVIQQGNTAIQQSNGQLQYQAGGNAADAGYNTLSTPRGAQYRVTLSDGTKVWLNSASSLKYPAVFTGKERIVELHGQGYFEVAKHAGLPFKVKVNNMEVNVLGTHFDIMAYSDEKMISTTLLEGAVQILSGGETQLLKPGQQAVLNKESQLLSVHEVAVNKVVAWKEGLFVFNNMDLPTILREISRWYDVEIVYEVVPNGKLYGGGISRQLQLSEILHFLEANGINRFKIAGRKVIVLPVQ</sequence>
<organism evidence="4 5">
    <name type="scientific">Chitinophaga defluvii</name>
    <dbReference type="NCBI Taxonomy" id="3163343"/>
    <lineage>
        <taxon>Bacteria</taxon>
        <taxon>Pseudomonadati</taxon>
        <taxon>Bacteroidota</taxon>
        <taxon>Chitinophagia</taxon>
        <taxon>Chitinophagales</taxon>
        <taxon>Chitinophagaceae</taxon>
        <taxon>Chitinophaga</taxon>
    </lineage>
</organism>
<feature type="domain" description="FecR protein" evidence="2">
    <location>
        <begin position="192"/>
        <end position="287"/>
    </location>
</feature>
<protein>
    <submittedName>
        <fullName evidence="4">FecR domain-containing protein</fullName>
    </submittedName>
</protein>
<keyword evidence="1" id="KW-0812">Transmembrane</keyword>
<evidence type="ECO:0000313" key="5">
    <source>
        <dbReference type="Proteomes" id="UP001549749"/>
    </source>
</evidence>
<dbReference type="Gene3D" id="3.55.50.30">
    <property type="match status" value="1"/>
</dbReference>
<dbReference type="RefSeq" id="WP_354658718.1">
    <property type="nucleotide sequence ID" value="NZ_JBEXAC010000001.1"/>
</dbReference>
<dbReference type="Pfam" id="PF16344">
    <property type="entry name" value="FecR_C"/>
    <property type="match status" value="1"/>
</dbReference>
<keyword evidence="1" id="KW-0472">Membrane</keyword>
<dbReference type="Gene3D" id="2.60.120.1440">
    <property type="match status" value="1"/>
</dbReference>
<dbReference type="Pfam" id="PF04773">
    <property type="entry name" value="FecR"/>
    <property type="match status" value="1"/>
</dbReference>
<dbReference type="Proteomes" id="UP001549749">
    <property type="component" value="Unassembled WGS sequence"/>
</dbReference>
<keyword evidence="5" id="KW-1185">Reference proteome</keyword>
<gene>
    <name evidence="4" type="ORF">ABR189_01760</name>
</gene>
<name>A0ABV2T0C7_9BACT</name>
<dbReference type="PANTHER" id="PTHR30273">
    <property type="entry name" value="PERIPLASMIC SIGNAL SENSOR AND SIGMA FACTOR ACTIVATOR FECR-RELATED"/>
    <property type="match status" value="1"/>
</dbReference>
<evidence type="ECO:0000259" key="3">
    <source>
        <dbReference type="Pfam" id="PF16344"/>
    </source>
</evidence>
<dbReference type="PANTHER" id="PTHR30273:SF2">
    <property type="entry name" value="PROTEIN FECR"/>
    <property type="match status" value="1"/>
</dbReference>
<dbReference type="EMBL" id="JBEXAC010000001">
    <property type="protein sequence ID" value="MET6996070.1"/>
    <property type="molecule type" value="Genomic_DNA"/>
</dbReference>
<comment type="caution">
    <text evidence="4">The sequence shown here is derived from an EMBL/GenBank/DDBJ whole genome shotgun (WGS) entry which is preliminary data.</text>
</comment>
<feature type="domain" description="Protein FecR C-terminal" evidence="3">
    <location>
        <begin position="330"/>
        <end position="397"/>
    </location>
</feature>